<dbReference type="EMBL" id="JAKJXP020000024">
    <property type="protein sequence ID" value="KAK7753973.1"/>
    <property type="molecule type" value="Genomic_DNA"/>
</dbReference>
<comment type="caution">
    <text evidence="1">The sequence shown here is derived from an EMBL/GenBank/DDBJ whole genome shotgun (WGS) entry which is preliminary data.</text>
</comment>
<accession>A0AAN9UTZ9</accession>
<proteinExistence type="predicted"/>
<dbReference type="Proteomes" id="UP001320420">
    <property type="component" value="Unassembled WGS sequence"/>
</dbReference>
<sequence>MDHETSAGGNYNLSFLSPGARRSLSPLASHGTVEAFNQSLQGPFPPYALVPYEPFSLYLPRAGFLWTDRREWVEDMGIFKTTEEEPIVATGEDDVESPLPQRSFFADPLARRHPWVLELAYLEPGLNGTLQDYRVSRVMPDAAVYLRSRTTGRYLGTVEGKPSIVDRELGGVISEDASFLRLEVGLYVEPSFNTTWLIEYDQFSDTGLRLYNLAQRCQLGTSYRTYVDYDGEAGNDTVSREIRKVVETTCTRGARAEASTFWVIEGQPALGPKELGVMERGYEILHALADLYFWRRTYGKTLELQGPFEGANDIPPARKKMAQNDEWQYQ</sequence>
<evidence type="ECO:0000313" key="2">
    <source>
        <dbReference type="Proteomes" id="UP001320420"/>
    </source>
</evidence>
<protein>
    <submittedName>
        <fullName evidence="1">Uncharacterized protein</fullName>
    </submittedName>
</protein>
<dbReference type="AlphaFoldDB" id="A0AAN9UTZ9"/>
<evidence type="ECO:0000313" key="1">
    <source>
        <dbReference type="EMBL" id="KAK7753973.1"/>
    </source>
</evidence>
<organism evidence="1 2">
    <name type="scientific">Diatrype stigma</name>
    <dbReference type="NCBI Taxonomy" id="117547"/>
    <lineage>
        <taxon>Eukaryota</taxon>
        <taxon>Fungi</taxon>
        <taxon>Dikarya</taxon>
        <taxon>Ascomycota</taxon>
        <taxon>Pezizomycotina</taxon>
        <taxon>Sordariomycetes</taxon>
        <taxon>Xylariomycetidae</taxon>
        <taxon>Xylariales</taxon>
        <taxon>Diatrypaceae</taxon>
        <taxon>Diatrype</taxon>
    </lineage>
</organism>
<gene>
    <name evidence="1" type="ORF">SLS62_004072</name>
</gene>
<reference evidence="1 2" key="1">
    <citation type="submission" date="2024-02" db="EMBL/GenBank/DDBJ databases">
        <title>De novo assembly and annotation of 12 fungi associated with fruit tree decline syndrome in Ontario, Canada.</title>
        <authorList>
            <person name="Sulman M."/>
            <person name="Ellouze W."/>
            <person name="Ilyukhin E."/>
        </authorList>
    </citation>
    <scope>NUCLEOTIDE SEQUENCE [LARGE SCALE GENOMIC DNA]</scope>
    <source>
        <strain evidence="1 2">M11/M66-122</strain>
    </source>
</reference>
<name>A0AAN9UTZ9_9PEZI</name>
<keyword evidence="2" id="KW-1185">Reference proteome</keyword>